<keyword evidence="3" id="KW-0732">Signal</keyword>
<dbReference type="AlphaFoldDB" id="A0AA38RNA4"/>
<feature type="domain" description="Beta-lactamase-related" evidence="4">
    <location>
        <begin position="45"/>
        <end position="390"/>
    </location>
</feature>
<dbReference type="InterPro" id="IPR021860">
    <property type="entry name" value="Peptidase_S12_Pab87-rel_C"/>
</dbReference>
<organism evidence="6 7">
    <name type="scientific">Pleurostoma richardsiae</name>
    <dbReference type="NCBI Taxonomy" id="41990"/>
    <lineage>
        <taxon>Eukaryota</taxon>
        <taxon>Fungi</taxon>
        <taxon>Dikarya</taxon>
        <taxon>Ascomycota</taxon>
        <taxon>Pezizomycotina</taxon>
        <taxon>Sordariomycetes</taxon>
        <taxon>Sordariomycetidae</taxon>
        <taxon>Calosphaeriales</taxon>
        <taxon>Pleurostomataceae</taxon>
        <taxon>Pleurostoma</taxon>
    </lineage>
</organism>
<feature type="chain" id="PRO_5041208541" evidence="3">
    <location>
        <begin position="25"/>
        <end position="565"/>
    </location>
</feature>
<evidence type="ECO:0000259" key="4">
    <source>
        <dbReference type="Pfam" id="PF00144"/>
    </source>
</evidence>
<feature type="signal peptide" evidence="3">
    <location>
        <begin position="1"/>
        <end position="24"/>
    </location>
</feature>
<dbReference type="InterPro" id="IPR012338">
    <property type="entry name" value="Beta-lactam/transpept-like"/>
</dbReference>
<feature type="region of interest" description="Disordered" evidence="2">
    <location>
        <begin position="159"/>
        <end position="188"/>
    </location>
</feature>
<reference evidence="6" key="1">
    <citation type="submission" date="2022-07" db="EMBL/GenBank/DDBJ databases">
        <title>Fungi with potential for degradation of polypropylene.</title>
        <authorList>
            <person name="Gostincar C."/>
        </authorList>
    </citation>
    <scope>NUCLEOTIDE SEQUENCE</scope>
    <source>
        <strain evidence="6">EXF-13308</strain>
    </source>
</reference>
<proteinExistence type="inferred from homology"/>
<dbReference type="EMBL" id="JANBVO010000006">
    <property type="protein sequence ID" value="KAJ9151255.1"/>
    <property type="molecule type" value="Genomic_DNA"/>
</dbReference>
<dbReference type="SUPFAM" id="SSF56601">
    <property type="entry name" value="beta-lactamase/transpeptidase-like"/>
    <property type="match status" value="1"/>
</dbReference>
<dbReference type="PANTHER" id="PTHR46825">
    <property type="entry name" value="D-ALANYL-D-ALANINE-CARBOXYPEPTIDASE/ENDOPEPTIDASE AMPH"/>
    <property type="match status" value="1"/>
</dbReference>
<gene>
    <name evidence="6" type="ORF">NKR23_g3126</name>
</gene>
<evidence type="ECO:0000256" key="3">
    <source>
        <dbReference type="SAM" id="SignalP"/>
    </source>
</evidence>
<evidence type="ECO:0000259" key="5">
    <source>
        <dbReference type="Pfam" id="PF11954"/>
    </source>
</evidence>
<dbReference type="Pfam" id="PF00144">
    <property type="entry name" value="Beta-lactamase"/>
    <property type="match status" value="1"/>
</dbReference>
<dbReference type="InterPro" id="IPR050491">
    <property type="entry name" value="AmpC-like"/>
</dbReference>
<comment type="similarity">
    <text evidence="1">Belongs to the peptidase S12 family.</text>
</comment>
<evidence type="ECO:0000313" key="6">
    <source>
        <dbReference type="EMBL" id="KAJ9151255.1"/>
    </source>
</evidence>
<feature type="domain" description="Peptidase S12 Pab87-related C-terminal" evidence="5">
    <location>
        <begin position="445"/>
        <end position="547"/>
    </location>
</feature>
<comment type="caution">
    <text evidence="6">The sequence shown here is derived from an EMBL/GenBank/DDBJ whole genome shotgun (WGS) entry which is preliminary data.</text>
</comment>
<feature type="compositionally biased region" description="Basic and acidic residues" evidence="2">
    <location>
        <begin position="159"/>
        <end position="173"/>
    </location>
</feature>
<dbReference type="Proteomes" id="UP001174694">
    <property type="component" value="Unassembled WGS sequence"/>
</dbReference>
<protein>
    <submittedName>
        <fullName evidence="6">Penicillin-binding protein 4</fullName>
    </submittedName>
</protein>
<evidence type="ECO:0000256" key="2">
    <source>
        <dbReference type="SAM" id="MobiDB-lite"/>
    </source>
</evidence>
<dbReference type="InterPro" id="IPR001466">
    <property type="entry name" value="Beta-lactam-related"/>
</dbReference>
<dbReference type="Gene3D" id="3.40.710.10">
    <property type="entry name" value="DD-peptidase/beta-lactamase superfamily"/>
    <property type="match status" value="1"/>
</dbReference>
<evidence type="ECO:0000256" key="1">
    <source>
        <dbReference type="ARBA" id="ARBA00038215"/>
    </source>
</evidence>
<sequence>MKASRLTVLAGMVSPGFMAQLALASEAQRPLGGTARDPFTKEFGKLAEELLEKWHVPGIAIGVVDGDETFAQGYGIATYPSTPVTPSTLFYGGSTTKAFTAAALGLMISSGNYTTLSYPSRPLDWTTPLADILRDDFVLQDDWATAHLTLEDALSHRTGMPRHDKALSRRYPTDDSGGGGDGSATRPATVRDVVRSLRHLPLNAEPRTTYQYCNLMYAVASHAAETLAGGRWLGDILREWIWRPLGMRSTYFSLDAALAAPEHLARGYWWDDGAGRYGAVRHMPLEEVSGAGSVISNVLDYAAWMRCLIDEAAPIPAEVHRAFRAPRVFPSEETGAFDTPPGYAFGWVTSSYKGHRLWTHSGGMDAFGAEVYFFPKERFGVVTFANTAVTSNAVGEILTWEIVDDKLGVPEEERGNWSAKWEGHLNQTDTKIKNAVDDLYPQRAKPGLPPALPIEAYVGTYFHPGYLNMTVELADAEARARKPQVQLVAERADFTWPVKCEFEHVSGEYWVMYIDLLHAPGLAMKEFAPAQFKIGANGEVTALGIEWRYIAEDMVEGLIWFDRIA</sequence>
<accession>A0AA38RNA4</accession>
<name>A0AA38RNA4_9PEZI</name>
<evidence type="ECO:0000313" key="7">
    <source>
        <dbReference type="Proteomes" id="UP001174694"/>
    </source>
</evidence>
<keyword evidence="7" id="KW-1185">Reference proteome</keyword>
<dbReference type="Pfam" id="PF11954">
    <property type="entry name" value="DUF3471"/>
    <property type="match status" value="1"/>
</dbReference>
<dbReference type="PANTHER" id="PTHR46825:SF9">
    <property type="entry name" value="BETA-LACTAMASE-RELATED DOMAIN-CONTAINING PROTEIN"/>
    <property type="match status" value="1"/>
</dbReference>